<dbReference type="HOGENOM" id="CLU_1236909_0_0_1"/>
<evidence type="ECO:0000256" key="1">
    <source>
        <dbReference type="PROSITE-ProRule" id="PRU00175"/>
    </source>
</evidence>
<dbReference type="PANTHER" id="PTHR45676">
    <property type="entry name" value="RING-H2 FINGER PROTEIN ATL51-RELATED"/>
    <property type="match status" value="1"/>
</dbReference>
<dbReference type="SMART" id="SM00184">
    <property type="entry name" value="RING"/>
    <property type="match status" value="1"/>
</dbReference>
<dbReference type="GO" id="GO:0008270">
    <property type="term" value="F:zinc ion binding"/>
    <property type="evidence" value="ECO:0007669"/>
    <property type="project" value="UniProtKB-KW"/>
</dbReference>
<evidence type="ECO:0000259" key="3">
    <source>
        <dbReference type="PROSITE" id="PS50089"/>
    </source>
</evidence>
<organism evidence="4 5">
    <name type="scientific">Theobroma cacao</name>
    <name type="common">Cacao</name>
    <name type="synonym">Cocoa</name>
    <dbReference type="NCBI Taxonomy" id="3641"/>
    <lineage>
        <taxon>Eukaryota</taxon>
        <taxon>Viridiplantae</taxon>
        <taxon>Streptophyta</taxon>
        <taxon>Embryophyta</taxon>
        <taxon>Tracheophyta</taxon>
        <taxon>Spermatophyta</taxon>
        <taxon>Magnoliopsida</taxon>
        <taxon>eudicotyledons</taxon>
        <taxon>Gunneridae</taxon>
        <taxon>Pentapetalae</taxon>
        <taxon>rosids</taxon>
        <taxon>malvids</taxon>
        <taxon>Malvales</taxon>
        <taxon>Malvaceae</taxon>
        <taxon>Byttnerioideae</taxon>
        <taxon>Theobroma</taxon>
    </lineage>
</organism>
<keyword evidence="1" id="KW-0862">Zinc</keyword>
<dbReference type="InterPro" id="IPR013083">
    <property type="entry name" value="Znf_RING/FYVE/PHD"/>
</dbReference>
<name>A0A061FES6_THECC</name>
<evidence type="ECO:0000313" key="4">
    <source>
        <dbReference type="EMBL" id="EOY12989.1"/>
    </source>
</evidence>
<evidence type="ECO:0000256" key="2">
    <source>
        <dbReference type="SAM" id="Phobius"/>
    </source>
</evidence>
<proteinExistence type="predicted"/>
<dbReference type="eggNOG" id="KOG0800">
    <property type="taxonomic scope" value="Eukaryota"/>
</dbReference>
<dbReference type="PANTHER" id="PTHR45676:SF41">
    <property type="entry name" value="RING-H2 FINGER PROTEIN ATL66"/>
    <property type="match status" value="1"/>
</dbReference>
<keyword evidence="2" id="KW-0812">Transmembrane</keyword>
<accession>A0A061FES6</accession>
<dbReference type="AlphaFoldDB" id="A0A061FES6"/>
<evidence type="ECO:0000313" key="5">
    <source>
        <dbReference type="Proteomes" id="UP000026915"/>
    </source>
</evidence>
<dbReference type="PROSITE" id="PS50089">
    <property type="entry name" value="ZF_RING_2"/>
    <property type="match status" value="1"/>
</dbReference>
<keyword evidence="2" id="KW-1133">Transmembrane helix</keyword>
<gene>
    <name evidence="4" type="ORF">TCM_031494</name>
</gene>
<dbReference type="InterPro" id="IPR001841">
    <property type="entry name" value="Znf_RING"/>
</dbReference>
<sequence>MNTPPSPCDNEKLNLPPMVLSLLAQTLALGSPSTIPNNATFNLDDFRTSIFVCIIGLMLFYLFYQILDRFLNCLPNERYDRDIELQDIANHRSAANSHWSREVTVHNSLWLLETLNGFMTFLGKTLDECVICLEDLEDDEPCRVFPVCKHVFHFDCIDNWLRNHTTCPLAYIREVHFRSAEKSNSSSSGSDLPSNNPKLFATIGDDRRVSAEYRRQSHVKAADL</sequence>
<protein>
    <recommendedName>
        <fullName evidence="3">RING-type domain-containing protein</fullName>
    </recommendedName>
</protein>
<dbReference type="Gene3D" id="3.30.40.10">
    <property type="entry name" value="Zinc/RING finger domain, C3HC4 (zinc finger)"/>
    <property type="match status" value="1"/>
</dbReference>
<keyword evidence="2" id="KW-0472">Membrane</keyword>
<dbReference type="EMBL" id="CM001885">
    <property type="protein sequence ID" value="EOY12989.1"/>
    <property type="molecule type" value="Genomic_DNA"/>
</dbReference>
<feature type="transmembrane region" description="Helical" evidence="2">
    <location>
        <begin position="46"/>
        <end position="64"/>
    </location>
</feature>
<keyword evidence="5" id="KW-1185">Reference proteome</keyword>
<feature type="domain" description="RING-type" evidence="3">
    <location>
        <begin position="129"/>
        <end position="169"/>
    </location>
</feature>
<keyword evidence="1" id="KW-0863">Zinc-finger</keyword>
<dbReference type="SUPFAM" id="SSF57850">
    <property type="entry name" value="RING/U-box"/>
    <property type="match status" value="1"/>
</dbReference>
<dbReference type="Pfam" id="PF13639">
    <property type="entry name" value="zf-RING_2"/>
    <property type="match status" value="1"/>
</dbReference>
<dbReference type="Proteomes" id="UP000026915">
    <property type="component" value="Chromosome 7"/>
</dbReference>
<keyword evidence="1" id="KW-0479">Metal-binding</keyword>
<dbReference type="Gramene" id="EOY12989">
    <property type="protein sequence ID" value="EOY12989"/>
    <property type="gene ID" value="TCM_031494"/>
</dbReference>
<reference evidence="4 5" key="1">
    <citation type="journal article" date="2013" name="Genome Biol.">
        <title>The genome sequence of the most widely cultivated cacao type and its use to identify candidate genes regulating pod color.</title>
        <authorList>
            <person name="Motamayor J.C."/>
            <person name="Mockaitis K."/>
            <person name="Schmutz J."/>
            <person name="Haiminen N."/>
            <person name="Iii D.L."/>
            <person name="Cornejo O."/>
            <person name="Findley S.D."/>
            <person name="Zheng P."/>
            <person name="Utro F."/>
            <person name="Royaert S."/>
            <person name="Saski C."/>
            <person name="Jenkins J."/>
            <person name="Podicheti R."/>
            <person name="Zhao M."/>
            <person name="Scheffler B.E."/>
            <person name="Stack J.C."/>
            <person name="Feltus F.A."/>
            <person name="Mustiga G.M."/>
            <person name="Amores F."/>
            <person name="Phillips W."/>
            <person name="Marelli J.P."/>
            <person name="May G.D."/>
            <person name="Shapiro H."/>
            <person name="Ma J."/>
            <person name="Bustamante C.D."/>
            <person name="Schnell R.J."/>
            <person name="Main D."/>
            <person name="Gilbert D."/>
            <person name="Parida L."/>
            <person name="Kuhn D.N."/>
        </authorList>
    </citation>
    <scope>NUCLEOTIDE SEQUENCE [LARGE SCALE GENOMIC DNA]</scope>
    <source>
        <strain evidence="5">cv. Matina 1-6</strain>
    </source>
</reference>
<dbReference type="InParanoid" id="A0A061FES6"/>
<dbReference type="OMA" id="WSHEATA"/>